<dbReference type="InterPro" id="IPR018247">
    <property type="entry name" value="EF_Hand_1_Ca_BS"/>
</dbReference>
<evidence type="ECO:0008006" key="3">
    <source>
        <dbReference type="Google" id="ProtNLM"/>
    </source>
</evidence>
<evidence type="ECO:0000256" key="1">
    <source>
        <dbReference type="SAM" id="MobiDB-lite"/>
    </source>
</evidence>
<feature type="non-terminal residue" evidence="2">
    <location>
        <position position="376"/>
    </location>
</feature>
<dbReference type="EMBL" id="UINC01096465">
    <property type="protein sequence ID" value="SVC53368.1"/>
    <property type="molecule type" value="Genomic_DNA"/>
</dbReference>
<name>A0A382MYH6_9ZZZZ</name>
<proteinExistence type="predicted"/>
<organism evidence="2">
    <name type="scientific">marine metagenome</name>
    <dbReference type="NCBI Taxonomy" id="408172"/>
    <lineage>
        <taxon>unclassified sequences</taxon>
        <taxon>metagenomes</taxon>
        <taxon>ecological metagenomes</taxon>
    </lineage>
</organism>
<dbReference type="GO" id="GO:0005509">
    <property type="term" value="F:calcium ion binding"/>
    <property type="evidence" value="ECO:0007669"/>
    <property type="project" value="InterPro"/>
</dbReference>
<sequence>CSSSRCLNLWKSDGTENGTVRITDFEDEDGTNLMIHNVGGVVGESKMVFVAETEEYDEELWITDGTTEGTHLVKDINPDGGYGGDSEIYSAVAGSGDIFYFGAQDGDGNGHPNVLWKTDGTEEGTIKVNSTKIGYYHPENIGINSWELLRFGDHLIFSAFTSSSGGGCNVGCGYDFWILDNISSSTPSYTLYKDVEMNPITFDYDGENATWQISPDLPFNLSLANGTITGTPDELFDLTDYTVYANGSVNKTYKIKLQSLPYPDTDGDGVCDGASAVSGICTAGPDAFPFDAAASVDTDGDGMPDTLNGESTSEPPLVEDLDDDNDGLLDLDEIANGTEPLNPDTDGDGYCDGSVTVGSCIAGDVFPLDENEWFDT</sequence>
<feature type="non-terminal residue" evidence="2">
    <location>
        <position position="1"/>
    </location>
</feature>
<evidence type="ECO:0000313" key="2">
    <source>
        <dbReference type="EMBL" id="SVC53368.1"/>
    </source>
</evidence>
<gene>
    <name evidence="2" type="ORF">METZ01_LOCUS306222</name>
</gene>
<accession>A0A382MYH6</accession>
<protein>
    <recommendedName>
        <fullName evidence="3">Cadherin-like beta sandwich domain-containing protein</fullName>
    </recommendedName>
</protein>
<reference evidence="2" key="1">
    <citation type="submission" date="2018-05" db="EMBL/GenBank/DDBJ databases">
        <authorList>
            <person name="Lanie J.A."/>
            <person name="Ng W.-L."/>
            <person name="Kazmierczak K.M."/>
            <person name="Andrzejewski T.M."/>
            <person name="Davidsen T.M."/>
            <person name="Wayne K.J."/>
            <person name="Tettelin H."/>
            <person name="Glass J.I."/>
            <person name="Rusch D."/>
            <person name="Podicherti R."/>
            <person name="Tsui H.-C.T."/>
            <person name="Winkler M.E."/>
        </authorList>
    </citation>
    <scope>NUCLEOTIDE SEQUENCE</scope>
</reference>
<feature type="region of interest" description="Disordered" evidence="1">
    <location>
        <begin position="296"/>
        <end position="326"/>
    </location>
</feature>
<dbReference type="PROSITE" id="PS00018">
    <property type="entry name" value="EF_HAND_1"/>
    <property type="match status" value="1"/>
</dbReference>
<dbReference type="Gene3D" id="4.10.1080.10">
    <property type="entry name" value="TSP type-3 repeat"/>
    <property type="match status" value="1"/>
</dbReference>
<dbReference type="InterPro" id="IPR028974">
    <property type="entry name" value="TSP_type-3_rpt"/>
</dbReference>
<feature type="compositionally biased region" description="Acidic residues" evidence="1">
    <location>
        <begin position="317"/>
        <end position="326"/>
    </location>
</feature>
<dbReference type="AlphaFoldDB" id="A0A382MYH6"/>